<name>A0ABQ6LSZ9_9RHOB</name>
<dbReference type="InterPro" id="IPR036390">
    <property type="entry name" value="WH_DNA-bd_sf"/>
</dbReference>
<evidence type="ECO:0000259" key="5">
    <source>
        <dbReference type="PROSITE" id="PS50949"/>
    </source>
</evidence>
<evidence type="ECO:0000256" key="3">
    <source>
        <dbReference type="ARBA" id="ARBA00023163"/>
    </source>
</evidence>
<reference evidence="6 7" key="1">
    <citation type="submission" date="2023-04" db="EMBL/GenBank/DDBJ databases">
        <title>Marinoamorphus aggregata gen. nov., sp. Nov., isolate from tissue of brittle star Ophioplocus japonicus.</title>
        <authorList>
            <person name="Kawano K."/>
            <person name="Sawayama S."/>
            <person name="Nakagawa S."/>
        </authorList>
    </citation>
    <scope>NUCLEOTIDE SEQUENCE [LARGE SCALE GENOMIC DNA]</scope>
    <source>
        <strain evidence="6 7">NKW23</strain>
    </source>
</reference>
<dbReference type="PANTHER" id="PTHR43537">
    <property type="entry name" value="TRANSCRIPTIONAL REGULATOR, GNTR FAMILY"/>
    <property type="match status" value="1"/>
</dbReference>
<dbReference type="RefSeq" id="WP_285674471.1">
    <property type="nucleotide sequence ID" value="NZ_BSYI01000054.1"/>
</dbReference>
<evidence type="ECO:0000313" key="7">
    <source>
        <dbReference type="Proteomes" id="UP001239909"/>
    </source>
</evidence>
<comment type="caution">
    <text evidence="6">The sequence shown here is derived from an EMBL/GenBank/DDBJ whole genome shotgun (WGS) entry which is preliminary data.</text>
</comment>
<dbReference type="SMART" id="SM00345">
    <property type="entry name" value="HTH_GNTR"/>
    <property type="match status" value="1"/>
</dbReference>
<dbReference type="Pfam" id="PF07729">
    <property type="entry name" value="FCD"/>
    <property type="match status" value="1"/>
</dbReference>
<gene>
    <name evidence="6" type="ORF">LNKW23_44150</name>
</gene>
<feature type="compositionally biased region" description="Basic and acidic residues" evidence="4">
    <location>
        <begin position="221"/>
        <end position="239"/>
    </location>
</feature>
<dbReference type="Proteomes" id="UP001239909">
    <property type="component" value="Unassembled WGS sequence"/>
</dbReference>
<evidence type="ECO:0000256" key="1">
    <source>
        <dbReference type="ARBA" id="ARBA00023015"/>
    </source>
</evidence>
<dbReference type="Pfam" id="PF00392">
    <property type="entry name" value="GntR"/>
    <property type="match status" value="1"/>
</dbReference>
<keyword evidence="2" id="KW-0238">DNA-binding</keyword>
<evidence type="ECO:0000256" key="4">
    <source>
        <dbReference type="SAM" id="MobiDB-lite"/>
    </source>
</evidence>
<protein>
    <submittedName>
        <fullName evidence="6">GntR family transcriptional regulator</fullName>
    </submittedName>
</protein>
<dbReference type="SUPFAM" id="SSF46785">
    <property type="entry name" value="Winged helix' DNA-binding domain"/>
    <property type="match status" value="1"/>
</dbReference>
<dbReference type="PRINTS" id="PR00035">
    <property type="entry name" value="HTHGNTR"/>
</dbReference>
<accession>A0ABQ6LSZ9</accession>
<dbReference type="PROSITE" id="PS50949">
    <property type="entry name" value="HTH_GNTR"/>
    <property type="match status" value="1"/>
</dbReference>
<feature type="domain" description="HTH gntR-type" evidence="5">
    <location>
        <begin position="2"/>
        <end position="69"/>
    </location>
</feature>
<sequence>MALDRDEAKKLIVGLIASGAIEPDAQVSERSLAQRTGLGRTPIREALQDLHRDGLIAIVPKHGSVVRRLGLEEVREIFEVRFALESAAASLAAMRGPSQRLRELDAEFAAYDGEELNEAAAQHYRQIGHEFHNEIVNSARNRLLIRQYSQVRLMIEVSLSLTEGQEIGRTKASIVEHHRISRAIMSGDADAAQAEMQSHLRAGHEIRTRLLMTPPDLLLKYGDDTEPKKPQEINKETTR</sequence>
<dbReference type="InterPro" id="IPR008920">
    <property type="entry name" value="TF_FadR/GntR_C"/>
</dbReference>
<dbReference type="EMBL" id="BSYI01000054">
    <property type="protein sequence ID" value="GMG85199.1"/>
    <property type="molecule type" value="Genomic_DNA"/>
</dbReference>
<dbReference type="InterPro" id="IPR011711">
    <property type="entry name" value="GntR_C"/>
</dbReference>
<dbReference type="Gene3D" id="1.20.120.530">
    <property type="entry name" value="GntR ligand-binding domain-like"/>
    <property type="match status" value="1"/>
</dbReference>
<dbReference type="SMART" id="SM00895">
    <property type="entry name" value="FCD"/>
    <property type="match status" value="1"/>
</dbReference>
<dbReference type="InterPro" id="IPR036388">
    <property type="entry name" value="WH-like_DNA-bd_sf"/>
</dbReference>
<dbReference type="Gene3D" id="1.10.10.10">
    <property type="entry name" value="Winged helix-like DNA-binding domain superfamily/Winged helix DNA-binding domain"/>
    <property type="match status" value="1"/>
</dbReference>
<keyword evidence="7" id="KW-1185">Reference proteome</keyword>
<dbReference type="PANTHER" id="PTHR43537:SF44">
    <property type="entry name" value="GNTR FAMILY REGULATORY PROTEIN"/>
    <property type="match status" value="1"/>
</dbReference>
<evidence type="ECO:0000256" key="2">
    <source>
        <dbReference type="ARBA" id="ARBA00023125"/>
    </source>
</evidence>
<organism evidence="6 7">
    <name type="scientific">Paralimibaculum aggregatum</name>
    <dbReference type="NCBI Taxonomy" id="3036245"/>
    <lineage>
        <taxon>Bacteria</taxon>
        <taxon>Pseudomonadati</taxon>
        <taxon>Pseudomonadota</taxon>
        <taxon>Alphaproteobacteria</taxon>
        <taxon>Rhodobacterales</taxon>
        <taxon>Paracoccaceae</taxon>
        <taxon>Paralimibaculum</taxon>
    </lineage>
</organism>
<proteinExistence type="predicted"/>
<keyword evidence="3" id="KW-0804">Transcription</keyword>
<dbReference type="InterPro" id="IPR000524">
    <property type="entry name" value="Tscrpt_reg_HTH_GntR"/>
</dbReference>
<dbReference type="SUPFAM" id="SSF48008">
    <property type="entry name" value="GntR ligand-binding domain-like"/>
    <property type="match status" value="1"/>
</dbReference>
<feature type="region of interest" description="Disordered" evidence="4">
    <location>
        <begin position="218"/>
        <end position="239"/>
    </location>
</feature>
<evidence type="ECO:0000313" key="6">
    <source>
        <dbReference type="EMBL" id="GMG85199.1"/>
    </source>
</evidence>
<keyword evidence="1" id="KW-0805">Transcription regulation</keyword>